<feature type="transmembrane region" description="Helical" evidence="1">
    <location>
        <begin position="16"/>
        <end position="42"/>
    </location>
</feature>
<dbReference type="Proteomes" id="UP000828390">
    <property type="component" value="Unassembled WGS sequence"/>
</dbReference>
<keyword evidence="1" id="KW-0812">Transmembrane</keyword>
<evidence type="ECO:0000313" key="3">
    <source>
        <dbReference type="Proteomes" id="UP000828390"/>
    </source>
</evidence>
<reference evidence="2" key="1">
    <citation type="journal article" date="2019" name="bioRxiv">
        <title>The Genome of the Zebra Mussel, Dreissena polymorpha: A Resource for Invasive Species Research.</title>
        <authorList>
            <person name="McCartney M.A."/>
            <person name="Auch B."/>
            <person name="Kono T."/>
            <person name="Mallez S."/>
            <person name="Zhang Y."/>
            <person name="Obille A."/>
            <person name="Becker A."/>
            <person name="Abrahante J.E."/>
            <person name="Garbe J."/>
            <person name="Badalamenti J.P."/>
            <person name="Herman A."/>
            <person name="Mangelson H."/>
            <person name="Liachko I."/>
            <person name="Sullivan S."/>
            <person name="Sone E.D."/>
            <person name="Koren S."/>
            <person name="Silverstein K.A.T."/>
            <person name="Beckman K.B."/>
            <person name="Gohl D.M."/>
        </authorList>
    </citation>
    <scope>NUCLEOTIDE SEQUENCE</scope>
    <source>
        <strain evidence="2">Duluth1</strain>
        <tissue evidence="2">Whole animal</tissue>
    </source>
</reference>
<organism evidence="2 3">
    <name type="scientific">Dreissena polymorpha</name>
    <name type="common">Zebra mussel</name>
    <name type="synonym">Mytilus polymorpha</name>
    <dbReference type="NCBI Taxonomy" id="45954"/>
    <lineage>
        <taxon>Eukaryota</taxon>
        <taxon>Metazoa</taxon>
        <taxon>Spiralia</taxon>
        <taxon>Lophotrochozoa</taxon>
        <taxon>Mollusca</taxon>
        <taxon>Bivalvia</taxon>
        <taxon>Autobranchia</taxon>
        <taxon>Heteroconchia</taxon>
        <taxon>Euheterodonta</taxon>
        <taxon>Imparidentia</taxon>
        <taxon>Neoheterodontei</taxon>
        <taxon>Myida</taxon>
        <taxon>Dreissenoidea</taxon>
        <taxon>Dreissenidae</taxon>
        <taxon>Dreissena</taxon>
    </lineage>
</organism>
<keyword evidence="1" id="KW-1133">Transmembrane helix</keyword>
<accession>A0A9D4DA95</accession>
<evidence type="ECO:0000256" key="1">
    <source>
        <dbReference type="SAM" id="Phobius"/>
    </source>
</evidence>
<protein>
    <submittedName>
        <fullName evidence="2">Uncharacterized protein</fullName>
    </submittedName>
</protein>
<evidence type="ECO:0000313" key="2">
    <source>
        <dbReference type="EMBL" id="KAH3741004.1"/>
    </source>
</evidence>
<dbReference type="EMBL" id="JAIWYP010000011">
    <property type="protein sequence ID" value="KAH3741004.1"/>
    <property type="molecule type" value="Genomic_DNA"/>
</dbReference>
<comment type="caution">
    <text evidence="2">The sequence shown here is derived from an EMBL/GenBank/DDBJ whole genome shotgun (WGS) entry which is preliminary data.</text>
</comment>
<keyword evidence="3" id="KW-1185">Reference proteome</keyword>
<keyword evidence="1" id="KW-0472">Membrane</keyword>
<proteinExistence type="predicted"/>
<name>A0A9D4DA95_DREPO</name>
<reference evidence="2" key="2">
    <citation type="submission" date="2020-11" db="EMBL/GenBank/DDBJ databases">
        <authorList>
            <person name="McCartney M.A."/>
            <person name="Auch B."/>
            <person name="Kono T."/>
            <person name="Mallez S."/>
            <person name="Becker A."/>
            <person name="Gohl D.M."/>
            <person name="Silverstein K.A.T."/>
            <person name="Koren S."/>
            <person name="Bechman K.B."/>
            <person name="Herman A."/>
            <person name="Abrahante J.E."/>
            <person name="Garbe J."/>
        </authorList>
    </citation>
    <scope>NUCLEOTIDE SEQUENCE</scope>
    <source>
        <strain evidence="2">Duluth1</strain>
        <tissue evidence="2">Whole animal</tissue>
    </source>
</reference>
<sequence>MESNVTSDDQLSAYRLAYAMVFFYIVVPIVFLLFQIIHVILFMTTVEHGRRNVELE</sequence>
<dbReference type="AlphaFoldDB" id="A0A9D4DA95"/>
<gene>
    <name evidence="2" type="ORF">DPMN_047722</name>
</gene>